<evidence type="ECO:0000259" key="19">
    <source>
        <dbReference type="SMART" id="SM01044"/>
    </source>
</evidence>
<keyword evidence="14" id="KW-0866">Nonsense-mediated mRNA decay</keyword>
<feature type="compositionally biased region" description="Basic and acidic residues" evidence="18">
    <location>
        <begin position="327"/>
        <end position="342"/>
    </location>
</feature>
<dbReference type="OrthoDB" id="657902at2759"/>
<keyword evidence="8" id="KW-0963">Cytoplasm</keyword>
<keyword evidence="9" id="KW-0507">mRNA processing</keyword>
<feature type="region of interest" description="Disordered" evidence="18">
    <location>
        <begin position="107"/>
        <end position="179"/>
    </location>
</feature>
<feature type="compositionally biased region" description="Pro residues" evidence="18">
    <location>
        <begin position="470"/>
        <end position="495"/>
    </location>
</feature>
<dbReference type="AlphaFoldDB" id="A0A5N5TNZ4"/>
<keyword evidence="16" id="KW-0539">Nucleus</keyword>
<feature type="region of interest" description="Disordered" evidence="18">
    <location>
        <begin position="1"/>
        <end position="23"/>
    </location>
</feature>
<evidence type="ECO:0000256" key="15">
    <source>
        <dbReference type="ARBA" id="ARBA00023187"/>
    </source>
</evidence>
<feature type="region of interest" description="Disordered" evidence="18">
    <location>
        <begin position="632"/>
        <end position="764"/>
    </location>
</feature>
<feature type="compositionally biased region" description="Polar residues" evidence="18">
    <location>
        <begin position="376"/>
        <end position="386"/>
    </location>
</feature>
<keyword evidence="21" id="KW-1185">Reference proteome</keyword>
<feature type="region of interest" description="Disordered" evidence="18">
    <location>
        <begin position="210"/>
        <end position="307"/>
    </location>
</feature>
<comment type="caution">
    <text evidence="20">The sequence shown here is derived from an EMBL/GenBank/DDBJ whole genome shotgun (WGS) entry which is preliminary data.</text>
</comment>
<dbReference type="InterPro" id="IPR018545">
    <property type="entry name" value="Btz_dom"/>
</dbReference>
<evidence type="ECO:0000313" key="21">
    <source>
        <dbReference type="Proteomes" id="UP000326759"/>
    </source>
</evidence>
<dbReference type="GO" id="GO:0006397">
    <property type="term" value="P:mRNA processing"/>
    <property type="evidence" value="ECO:0007669"/>
    <property type="project" value="UniProtKB-KW"/>
</dbReference>
<feature type="compositionally biased region" description="Polar residues" evidence="18">
    <location>
        <begin position="732"/>
        <end position="748"/>
    </location>
</feature>
<evidence type="ECO:0000256" key="3">
    <source>
        <dbReference type="ARBA" id="ARBA00004324"/>
    </source>
</evidence>
<dbReference type="Proteomes" id="UP000326759">
    <property type="component" value="Unassembled WGS sequence"/>
</dbReference>
<dbReference type="GO" id="GO:0035145">
    <property type="term" value="C:exon-exon junction complex"/>
    <property type="evidence" value="ECO:0007669"/>
    <property type="project" value="InterPro"/>
</dbReference>
<name>A0A5N5TNZ4_9CRUS</name>
<dbReference type="GO" id="GO:0030425">
    <property type="term" value="C:dendrite"/>
    <property type="evidence" value="ECO:0007669"/>
    <property type="project" value="UniProtKB-SubCell"/>
</dbReference>
<organism evidence="20 21">
    <name type="scientific">Armadillidium nasatum</name>
    <dbReference type="NCBI Taxonomy" id="96803"/>
    <lineage>
        <taxon>Eukaryota</taxon>
        <taxon>Metazoa</taxon>
        <taxon>Ecdysozoa</taxon>
        <taxon>Arthropoda</taxon>
        <taxon>Crustacea</taxon>
        <taxon>Multicrustacea</taxon>
        <taxon>Malacostraca</taxon>
        <taxon>Eumalacostraca</taxon>
        <taxon>Peracarida</taxon>
        <taxon>Isopoda</taxon>
        <taxon>Oniscidea</taxon>
        <taxon>Crinocheta</taxon>
        <taxon>Armadillidiidae</taxon>
        <taxon>Armadillidium</taxon>
    </lineage>
</organism>
<feature type="region of interest" description="Disordered" evidence="18">
    <location>
        <begin position="322"/>
        <end position="507"/>
    </location>
</feature>
<feature type="region of interest" description="Disordered" evidence="18">
    <location>
        <begin position="50"/>
        <end position="76"/>
    </location>
</feature>
<evidence type="ECO:0000256" key="2">
    <source>
        <dbReference type="ARBA" id="ARBA00004279"/>
    </source>
</evidence>
<evidence type="ECO:0000313" key="20">
    <source>
        <dbReference type="EMBL" id="KAB7507876.1"/>
    </source>
</evidence>
<evidence type="ECO:0000256" key="11">
    <source>
        <dbReference type="ARBA" id="ARBA00022816"/>
    </source>
</evidence>
<evidence type="ECO:0000256" key="5">
    <source>
        <dbReference type="ARBA" id="ARBA00009548"/>
    </source>
</evidence>
<feature type="compositionally biased region" description="Basic and acidic residues" evidence="18">
    <location>
        <begin position="63"/>
        <end position="76"/>
    </location>
</feature>
<keyword evidence="17" id="KW-0966">Cell projection</keyword>
<proteinExistence type="inferred from homology"/>
<feature type="compositionally biased region" description="Basic and acidic residues" evidence="18">
    <location>
        <begin position="700"/>
        <end position="715"/>
    </location>
</feature>
<dbReference type="GO" id="GO:0005681">
    <property type="term" value="C:spliceosomal complex"/>
    <property type="evidence" value="ECO:0007669"/>
    <property type="project" value="UniProtKB-KW"/>
</dbReference>
<sequence length="783" mass="86517">GSEAGNSEYESVDEDELIDEEAADEEVELALAPEDSEVHFMSMMIEPWEKERSVPENVSEKSAPIEKESKKKVWKEDGKWQHDRFSAYDQSPKSREELVATYGYDIRNEEGPPRARRRRRYGRGPNKYTRNWEDVDAYSKPTRGKTEIRRGKGRGRKKMDTPSGNEFSPLPSTRDEDDQIDTEVHDRVTVEPSHVEIPKYVNSANATEPYDGVKTIKNTPPVDQVSRGYSEESKQDVRAMGRGNRPNRRARAGVKGLQRNHNYHEGGQFVNRGRRDAGRGRGEGKPRSSGWVGHVQQQMSPVSTTYQQKEIQEITEELKTITITPSQKEDHHYKKRGVDNRRNTIPPRLQESMRGNKSVHSVDSNSVLSKPKRYSSQRQRSLQDQIGQYHHPQAYYDQNSSEPGFSNKIYDQTVSSPGTGAPPPLSLTGQAPQPPPPTFVAPYTTTSASTYPPAPPARLFPSGAPQPHLIGPPVPGPPLGAPPVAGPGVPGPPVPGTVGGPPVTGPPFLPPENMINYAPGAPGLVAAPHPPQFPPFQAFTPVSQQQPQEIYSNGVTYYNTQSQQHLPRINPVLQKRPKVAIPIVPPPEKAKFSRQRNEIEQENFSETYEICNENNSVTSSSNEYEAVYLEESVSSSEAVINPVSPSESLDESPLVASSDVNESPRPLDTQDSEISSDVRVEVNNSEISENSEENLANTEPETKDASTVNGEEHIIENSVPESSDSVPESSDTVPESNDTTEEGSSTVDLKTEVVLDPDKKSAEVEVKVESEIIENPSPIVEAT</sequence>
<dbReference type="InterPro" id="IPR028544">
    <property type="entry name" value="CASC3"/>
</dbReference>
<dbReference type="GO" id="GO:0008380">
    <property type="term" value="P:RNA splicing"/>
    <property type="evidence" value="ECO:0007669"/>
    <property type="project" value="UniProtKB-KW"/>
</dbReference>
<keyword evidence="11" id="KW-0509">mRNA transport</keyword>
<evidence type="ECO:0000256" key="18">
    <source>
        <dbReference type="SAM" id="MobiDB-lite"/>
    </source>
</evidence>
<keyword evidence="10" id="KW-0747">Spliceosome</keyword>
<feature type="compositionally biased region" description="Polar residues" evidence="18">
    <location>
        <begin position="396"/>
        <end position="418"/>
    </location>
</feature>
<evidence type="ECO:0000256" key="6">
    <source>
        <dbReference type="ARBA" id="ARBA00019964"/>
    </source>
</evidence>
<evidence type="ECO:0000256" key="1">
    <source>
        <dbReference type="ARBA" id="ARBA00004210"/>
    </source>
</evidence>
<protein>
    <recommendedName>
        <fullName evidence="6">Protein CASC3</fullName>
    </recommendedName>
</protein>
<evidence type="ECO:0000256" key="14">
    <source>
        <dbReference type="ARBA" id="ARBA00023161"/>
    </source>
</evidence>
<keyword evidence="7" id="KW-0813">Transport</keyword>
<dbReference type="GO" id="GO:0000184">
    <property type="term" value="P:nuclear-transcribed mRNA catabolic process, nonsense-mediated decay"/>
    <property type="evidence" value="ECO:0007669"/>
    <property type="project" value="UniProtKB-KW"/>
</dbReference>
<feature type="compositionally biased region" description="Basic and acidic residues" evidence="18">
    <location>
        <begin position="749"/>
        <end position="764"/>
    </location>
</feature>
<gene>
    <name evidence="20" type="primary">casc3</name>
    <name evidence="20" type="ORF">Anas_06393</name>
</gene>
<dbReference type="PANTHER" id="PTHR13434">
    <property type="entry name" value="PROTEIN CASC3"/>
    <property type="match status" value="1"/>
</dbReference>
<evidence type="ECO:0000256" key="7">
    <source>
        <dbReference type="ARBA" id="ARBA00022448"/>
    </source>
</evidence>
<evidence type="ECO:0000256" key="10">
    <source>
        <dbReference type="ARBA" id="ARBA00022728"/>
    </source>
</evidence>
<evidence type="ECO:0000256" key="16">
    <source>
        <dbReference type="ARBA" id="ARBA00023242"/>
    </source>
</evidence>
<dbReference type="GO" id="GO:0010494">
    <property type="term" value="C:cytoplasmic stress granule"/>
    <property type="evidence" value="ECO:0007669"/>
    <property type="project" value="UniProtKB-SubCell"/>
</dbReference>
<dbReference type="EMBL" id="SEYY01000167">
    <property type="protein sequence ID" value="KAB7507876.1"/>
    <property type="molecule type" value="Genomic_DNA"/>
</dbReference>
<comment type="subcellular location">
    <subcellularLocation>
        <location evidence="2">Cell projection</location>
        <location evidence="2">Dendrite</location>
    </subcellularLocation>
    <subcellularLocation>
        <location evidence="1">Cytoplasm</location>
        <location evidence="1">Stress granule</location>
    </subcellularLocation>
    <subcellularLocation>
        <location evidence="4">Cytoplasm</location>
        <location evidence="4">Perinuclear region</location>
    </subcellularLocation>
    <subcellularLocation>
        <location evidence="3">Nucleus speckle</location>
    </subcellularLocation>
</comment>
<comment type="similarity">
    <text evidence="5">Belongs to the CASC3 family.</text>
</comment>
<feature type="compositionally biased region" description="Polar residues" evidence="18">
    <location>
        <begin position="353"/>
        <end position="369"/>
    </location>
</feature>
<evidence type="ECO:0000256" key="9">
    <source>
        <dbReference type="ARBA" id="ARBA00022664"/>
    </source>
</evidence>
<evidence type="ECO:0000256" key="8">
    <source>
        <dbReference type="ARBA" id="ARBA00022490"/>
    </source>
</evidence>
<evidence type="ECO:0000256" key="4">
    <source>
        <dbReference type="ARBA" id="ARBA00004556"/>
    </source>
</evidence>
<feature type="compositionally biased region" description="Basic and acidic residues" evidence="18">
    <location>
        <begin position="273"/>
        <end position="286"/>
    </location>
</feature>
<keyword evidence="15" id="KW-0508">mRNA splicing</keyword>
<feature type="domain" description="Btz" evidence="19">
    <location>
        <begin position="22"/>
        <end position="111"/>
    </location>
</feature>
<dbReference type="SMART" id="SM01044">
    <property type="entry name" value="Btz"/>
    <property type="match status" value="1"/>
</dbReference>
<reference evidence="20 21" key="1">
    <citation type="journal article" date="2019" name="PLoS Biol.">
        <title>Sex chromosomes control vertical transmission of feminizing Wolbachia symbionts in an isopod.</title>
        <authorList>
            <person name="Becking T."/>
            <person name="Chebbi M.A."/>
            <person name="Giraud I."/>
            <person name="Moumen B."/>
            <person name="Laverre T."/>
            <person name="Caubet Y."/>
            <person name="Peccoud J."/>
            <person name="Gilbert C."/>
            <person name="Cordaux R."/>
        </authorList>
    </citation>
    <scope>NUCLEOTIDE SEQUENCE [LARGE SCALE GENOMIC DNA]</scope>
    <source>
        <strain evidence="20">ANa2</strain>
        <tissue evidence="20">Whole body excluding digestive tract and cuticle</tissue>
    </source>
</reference>
<dbReference type="PANTHER" id="PTHR13434:SF0">
    <property type="entry name" value="PROTEIN CASC3"/>
    <property type="match status" value="1"/>
</dbReference>
<keyword evidence="13" id="KW-0694">RNA-binding</keyword>
<evidence type="ECO:0000256" key="13">
    <source>
        <dbReference type="ARBA" id="ARBA00022884"/>
    </source>
</evidence>
<dbReference type="GO" id="GO:0051028">
    <property type="term" value="P:mRNA transport"/>
    <property type="evidence" value="ECO:0007669"/>
    <property type="project" value="UniProtKB-KW"/>
</dbReference>
<dbReference type="GO" id="GO:0003729">
    <property type="term" value="F:mRNA binding"/>
    <property type="evidence" value="ECO:0007669"/>
    <property type="project" value="InterPro"/>
</dbReference>
<evidence type="ECO:0000256" key="12">
    <source>
        <dbReference type="ARBA" id="ARBA00022845"/>
    </source>
</evidence>
<dbReference type="GO" id="GO:0048471">
    <property type="term" value="C:perinuclear region of cytoplasm"/>
    <property type="evidence" value="ECO:0007669"/>
    <property type="project" value="UniProtKB-SubCell"/>
</dbReference>
<evidence type="ECO:0000256" key="17">
    <source>
        <dbReference type="ARBA" id="ARBA00023273"/>
    </source>
</evidence>
<accession>A0A5N5TNZ4</accession>
<feature type="compositionally biased region" description="Basic and acidic residues" evidence="18">
    <location>
        <begin position="229"/>
        <end position="239"/>
    </location>
</feature>
<feature type="non-terminal residue" evidence="20">
    <location>
        <position position="1"/>
    </location>
</feature>
<feature type="compositionally biased region" description="Polar residues" evidence="18">
    <location>
        <begin position="632"/>
        <end position="647"/>
    </location>
</feature>
<keyword evidence="12" id="KW-0810">Translation regulation</keyword>
<dbReference type="GO" id="GO:0006417">
    <property type="term" value="P:regulation of translation"/>
    <property type="evidence" value="ECO:0007669"/>
    <property type="project" value="UniProtKB-KW"/>
</dbReference>
<feature type="compositionally biased region" description="Low complexity" evidence="18">
    <location>
        <begin position="718"/>
        <end position="731"/>
    </location>
</feature>
<feature type="compositionally biased region" description="Acidic residues" evidence="18">
    <location>
        <begin position="10"/>
        <end position="23"/>
    </location>
</feature>
<feature type="compositionally biased region" description="Low complexity" evidence="18">
    <location>
        <begin position="440"/>
        <end position="451"/>
    </location>
</feature>
<dbReference type="GO" id="GO:0016607">
    <property type="term" value="C:nuclear speck"/>
    <property type="evidence" value="ECO:0007669"/>
    <property type="project" value="UniProtKB-SubCell"/>
</dbReference>